<reference evidence="2 3" key="1">
    <citation type="submission" date="2016-11" db="EMBL/GenBank/DDBJ databases">
        <authorList>
            <person name="Jaros S."/>
            <person name="Januszkiewicz K."/>
            <person name="Wedrychowicz H."/>
        </authorList>
    </citation>
    <scope>NUCLEOTIDE SEQUENCE [LARGE SCALE GENOMIC DNA]</scope>
    <source>
        <strain evidence="2">NCIMB 2154T</strain>
    </source>
</reference>
<organism evidence="2 3">
    <name type="scientific">Tenacibaculum maritimum NCIMB 2154</name>
    <dbReference type="NCBI Taxonomy" id="1349785"/>
    <lineage>
        <taxon>Bacteria</taxon>
        <taxon>Pseudomonadati</taxon>
        <taxon>Bacteroidota</taxon>
        <taxon>Flavobacteriia</taxon>
        <taxon>Flavobacteriales</taxon>
        <taxon>Flavobacteriaceae</taxon>
        <taxon>Tenacibaculum</taxon>
    </lineage>
</organism>
<dbReference type="Gene3D" id="2.40.128.110">
    <property type="entry name" value="Lipid/polyisoprenoid-binding, YceI-like"/>
    <property type="match status" value="1"/>
</dbReference>
<gene>
    <name evidence="2" type="ORF">MARIT_0102</name>
</gene>
<evidence type="ECO:0000259" key="1">
    <source>
        <dbReference type="SMART" id="SM00867"/>
    </source>
</evidence>
<evidence type="ECO:0000313" key="3">
    <source>
        <dbReference type="Proteomes" id="UP000231564"/>
    </source>
</evidence>
<dbReference type="EMBL" id="LT634361">
    <property type="protein sequence ID" value="SFZ80023.1"/>
    <property type="molecule type" value="Genomic_DNA"/>
</dbReference>
<dbReference type="Proteomes" id="UP000231564">
    <property type="component" value="Chromosome MARIT"/>
</dbReference>
<keyword evidence="3" id="KW-1185">Reference proteome</keyword>
<dbReference type="RefSeq" id="WP_024741684.1">
    <property type="nucleotide sequence ID" value="NZ_BAUG01000033.1"/>
</dbReference>
<dbReference type="AlphaFoldDB" id="A0A2H1E5J2"/>
<proteinExistence type="predicted"/>
<dbReference type="Pfam" id="PF04264">
    <property type="entry name" value="YceI"/>
    <property type="match status" value="1"/>
</dbReference>
<sequence>MKLKDILSVLLLSLFVNTGFSQQKFITKDGQISFYSHTPVEDIKAKNSQVLAIIDSKTGDIVVSLLIKSFMFKKALMQEHFNENYMESDRYPKATFKGRIQDFEKIDELQKKITIEGDLTIRGVTKKVTFEGAFDKDENIKLRGEFYVKVATYNIKIPGIVSKNIAKEIKVNYDMLLKPYKK</sequence>
<name>A0A2H1E5J2_9FLAO</name>
<dbReference type="SMART" id="SM00867">
    <property type="entry name" value="YceI"/>
    <property type="match status" value="1"/>
</dbReference>
<dbReference type="GeneID" id="47721711"/>
<dbReference type="PANTHER" id="PTHR34406:SF1">
    <property type="entry name" value="PROTEIN YCEI"/>
    <property type="match status" value="1"/>
</dbReference>
<dbReference type="SUPFAM" id="SSF101874">
    <property type="entry name" value="YceI-like"/>
    <property type="match status" value="1"/>
</dbReference>
<dbReference type="STRING" id="1349785.GCA_000509405_00963"/>
<evidence type="ECO:0000313" key="2">
    <source>
        <dbReference type="EMBL" id="SFZ80023.1"/>
    </source>
</evidence>
<dbReference type="OrthoDB" id="116832at2"/>
<feature type="domain" description="Lipid/polyisoprenoid-binding YceI-like" evidence="1">
    <location>
        <begin position="24"/>
        <end position="178"/>
    </location>
</feature>
<dbReference type="KEGG" id="tmar:MARIT_0102"/>
<dbReference type="InterPro" id="IPR036761">
    <property type="entry name" value="TTHA0802/YceI-like_sf"/>
</dbReference>
<dbReference type="InterPro" id="IPR007372">
    <property type="entry name" value="Lipid/polyisoprenoid-bd_YceI"/>
</dbReference>
<protein>
    <recommendedName>
        <fullName evidence="1">Lipid/polyisoprenoid-binding YceI-like domain-containing protein</fullName>
    </recommendedName>
</protein>
<dbReference type="PANTHER" id="PTHR34406">
    <property type="entry name" value="PROTEIN YCEI"/>
    <property type="match status" value="1"/>
</dbReference>
<accession>A0A2H1E5J2</accession>